<gene>
    <name evidence="4" type="primary">mqnA</name>
    <name evidence="6" type="ORF">J2Z79_001172</name>
</gene>
<evidence type="ECO:0000256" key="2">
    <source>
        <dbReference type="ARBA" id="ARBA00022428"/>
    </source>
</evidence>
<protein>
    <recommendedName>
        <fullName evidence="4">Chorismate dehydratase</fullName>
        <ecNumber evidence="4">4.2.1.151</ecNumber>
    </recommendedName>
    <alternativeName>
        <fullName evidence="4">Menaquinone biosynthetic enzyme MqnA</fullName>
    </alternativeName>
</protein>
<feature type="region of interest" description="Disordered" evidence="5">
    <location>
        <begin position="1"/>
        <end position="21"/>
    </location>
</feature>
<dbReference type="InterPro" id="IPR003773">
    <property type="entry name" value="Menaquinone_biosynth"/>
</dbReference>
<comment type="catalytic activity">
    <reaction evidence="4">
        <text>chorismate = 3-[(1-carboxyvinyl)-oxy]benzoate + H2O</text>
        <dbReference type="Rhea" id="RHEA:40051"/>
        <dbReference type="ChEBI" id="CHEBI:15377"/>
        <dbReference type="ChEBI" id="CHEBI:29748"/>
        <dbReference type="ChEBI" id="CHEBI:76981"/>
        <dbReference type="EC" id="4.2.1.151"/>
    </reaction>
</comment>
<proteinExistence type="inferred from homology"/>
<dbReference type="EC" id="4.2.1.151" evidence="4"/>
<sequence>MGEHLPGPGRTARPGGSPGAPVAQAAPSIRLGYIDYLNCLPVYFGIERGAVELDVTVEKGPPSVLNRAFLEGRLDVTPISSIEYARHAADCVIIPGLSISADGRVASILLFHRRPLAELDGRPVALTASSATSVVLTRIILEQRYGVRPAYRVAPPDLEAMLAEHDAALLIGDDALLAALNHPEVPCTDLGAEWKAFTGHPMVYALWVARRELAEANPGALRQVTRLFNASQEYAWDHRPDMVEEAMARRGLPRAVADDYFDLIRHEFGPRYRRGLLAFYEHARRLGELEAVPPLYVWGEE</sequence>
<evidence type="ECO:0000256" key="1">
    <source>
        <dbReference type="ARBA" id="ARBA00004863"/>
    </source>
</evidence>
<keyword evidence="2 4" id="KW-0474">Menaquinone biosynthesis</keyword>
<evidence type="ECO:0000256" key="3">
    <source>
        <dbReference type="ARBA" id="ARBA00023239"/>
    </source>
</evidence>
<name>A0ABS4JQG1_9FIRM</name>
<dbReference type="SUPFAM" id="SSF53850">
    <property type="entry name" value="Periplasmic binding protein-like II"/>
    <property type="match status" value="1"/>
</dbReference>
<evidence type="ECO:0000256" key="5">
    <source>
        <dbReference type="SAM" id="MobiDB-lite"/>
    </source>
</evidence>
<comment type="pathway">
    <text evidence="1 4">Quinol/quinone metabolism; menaquinone biosynthesis.</text>
</comment>
<dbReference type="PANTHER" id="PTHR37690:SF1">
    <property type="entry name" value="CHORISMATE DEHYDRATASE"/>
    <property type="match status" value="1"/>
</dbReference>
<evidence type="ECO:0000256" key="4">
    <source>
        <dbReference type="HAMAP-Rule" id="MF_00995"/>
    </source>
</evidence>
<accession>A0ABS4JQG1</accession>
<evidence type="ECO:0000313" key="7">
    <source>
        <dbReference type="Proteomes" id="UP001519289"/>
    </source>
</evidence>
<dbReference type="CDD" id="cd13634">
    <property type="entry name" value="PBP2_Sco4506"/>
    <property type="match status" value="1"/>
</dbReference>
<comment type="function">
    <text evidence="4">Catalyzes the dehydration of chorismate into 3-[(1-carboxyvinyl)oxy]benzoate, a step in the biosynthesis of menaquinone (MK, vitamin K2).</text>
</comment>
<keyword evidence="3 4" id="KW-0456">Lyase</keyword>
<dbReference type="Gene3D" id="3.40.190.10">
    <property type="entry name" value="Periplasmic binding protein-like II"/>
    <property type="match status" value="2"/>
</dbReference>
<dbReference type="HAMAP" id="MF_00995">
    <property type="entry name" value="MqnA"/>
    <property type="match status" value="1"/>
</dbReference>
<dbReference type="Proteomes" id="UP001519289">
    <property type="component" value="Unassembled WGS sequence"/>
</dbReference>
<reference evidence="6 7" key="1">
    <citation type="submission" date="2021-03" db="EMBL/GenBank/DDBJ databases">
        <title>Genomic Encyclopedia of Type Strains, Phase IV (KMG-IV): sequencing the most valuable type-strain genomes for metagenomic binning, comparative biology and taxonomic classification.</title>
        <authorList>
            <person name="Goeker M."/>
        </authorList>
    </citation>
    <scope>NUCLEOTIDE SEQUENCE [LARGE SCALE GENOMIC DNA]</scope>
    <source>
        <strain evidence="6 7">DSM 27138</strain>
    </source>
</reference>
<dbReference type="PANTHER" id="PTHR37690">
    <property type="entry name" value="CHORISMATE DEHYDRATASE"/>
    <property type="match status" value="1"/>
</dbReference>
<keyword evidence="7" id="KW-1185">Reference proteome</keyword>
<evidence type="ECO:0000313" key="6">
    <source>
        <dbReference type="EMBL" id="MBP2017787.1"/>
    </source>
</evidence>
<dbReference type="GO" id="GO:0016829">
    <property type="term" value="F:lyase activity"/>
    <property type="evidence" value="ECO:0007669"/>
    <property type="project" value="UniProtKB-KW"/>
</dbReference>
<comment type="similarity">
    <text evidence="4">Belongs to the MqnA/MqnD family. MqnA subfamily.</text>
</comment>
<comment type="caution">
    <text evidence="6">The sequence shown here is derived from an EMBL/GenBank/DDBJ whole genome shotgun (WGS) entry which is preliminary data.</text>
</comment>
<dbReference type="EMBL" id="JAGGLG010000007">
    <property type="protein sequence ID" value="MBP2017787.1"/>
    <property type="molecule type" value="Genomic_DNA"/>
</dbReference>
<dbReference type="RefSeq" id="WP_209465927.1">
    <property type="nucleotide sequence ID" value="NZ_JAGGLG010000007.1"/>
</dbReference>
<organism evidence="6 7">
    <name type="scientific">Symbiobacterium terraclitae</name>
    <dbReference type="NCBI Taxonomy" id="557451"/>
    <lineage>
        <taxon>Bacteria</taxon>
        <taxon>Bacillati</taxon>
        <taxon>Bacillota</taxon>
        <taxon>Clostridia</taxon>
        <taxon>Eubacteriales</taxon>
        <taxon>Symbiobacteriaceae</taxon>
        <taxon>Symbiobacterium</taxon>
    </lineage>
</organism>
<dbReference type="Pfam" id="PF02621">
    <property type="entry name" value="VitK2_biosynth"/>
    <property type="match status" value="1"/>
</dbReference>
<dbReference type="InterPro" id="IPR030868">
    <property type="entry name" value="MqnA"/>
</dbReference>